<gene>
    <name evidence="2" type="ORF">BJ875DRAFT_436295</name>
</gene>
<evidence type="ECO:0000313" key="2">
    <source>
        <dbReference type="EMBL" id="KAG9239786.1"/>
    </source>
</evidence>
<dbReference type="GO" id="GO:0016747">
    <property type="term" value="F:acyltransferase activity, transferring groups other than amino-acyl groups"/>
    <property type="evidence" value="ECO:0007669"/>
    <property type="project" value="InterPro"/>
</dbReference>
<keyword evidence="3" id="KW-1185">Reference proteome</keyword>
<protein>
    <recommendedName>
        <fullName evidence="1">N-acetyltransferase domain-containing protein</fullName>
    </recommendedName>
</protein>
<dbReference type="SUPFAM" id="SSF55729">
    <property type="entry name" value="Acyl-CoA N-acyltransferases (Nat)"/>
    <property type="match status" value="1"/>
</dbReference>
<dbReference type="EMBL" id="MU251356">
    <property type="protein sequence ID" value="KAG9239786.1"/>
    <property type="molecule type" value="Genomic_DNA"/>
</dbReference>
<comment type="caution">
    <text evidence="2">The sequence shown here is derived from an EMBL/GenBank/DDBJ whole genome shotgun (WGS) entry which is preliminary data.</text>
</comment>
<dbReference type="InterPro" id="IPR000182">
    <property type="entry name" value="GNAT_dom"/>
</dbReference>
<evidence type="ECO:0000313" key="3">
    <source>
        <dbReference type="Proteomes" id="UP000824998"/>
    </source>
</evidence>
<evidence type="ECO:0000259" key="1">
    <source>
        <dbReference type="Pfam" id="PF00583"/>
    </source>
</evidence>
<dbReference type="Pfam" id="PF00583">
    <property type="entry name" value="Acetyltransf_1"/>
    <property type="match status" value="1"/>
</dbReference>
<dbReference type="CDD" id="cd04301">
    <property type="entry name" value="NAT_SF"/>
    <property type="match status" value="1"/>
</dbReference>
<dbReference type="Proteomes" id="UP000824998">
    <property type="component" value="Unassembled WGS sequence"/>
</dbReference>
<dbReference type="AlphaFoldDB" id="A0A9P7YUA5"/>
<dbReference type="Gene3D" id="3.40.630.30">
    <property type="match status" value="1"/>
</dbReference>
<dbReference type="OrthoDB" id="2019666at2759"/>
<accession>A0A9P7YUA5</accession>
<sequence length="250" mass="27732">MEEQVYKKYGAGQVTETMLQEAAVLFSENYGVWGEQATGKFAKPGSRVRLSKDRLRSQCLPDNATCFYARVTVDGQLAGNAFACRWTVNDKTVCWVTQLVVDRNYRERGLAKGLLNQIKQNDVDIYGLMSSHPAACLAAAKAFGDSIRTLQLGPIGKYADEIMKVSPISYVKDAKLRGSVFNPSDTSGLVSSVDSGFFVDHNEPLGALAWVREETDWPLGELFDGHEFLIILEARHRSRSRPTSRPKSGF</sequence>
<dbReference type="InterPro" id="IPR016181">
    <property type="entry name" value="Acyl_CoA_acyltransferase"/>
</dbReference>
<proteinExistence type="predicted"/>
<name>A0A9P7YUA5_9HELO</name>
<organism evidence="2 3">
    <name type="scientific">Amylocarpus encephaloides</name>
    <dbReference type="NCBI Taxonomy" id="45428"/>
    <lineage>
        <taxon>Eukaryota</taxon>
        <taxon>Fungi</taxon>
        <taxon>Dikarya</taxon>
        <taxon>Ascomycota</taxon>
        <taxon>Pezizomycotina</taxon>
        <taxon>Leotiomycetes</taxon>
        <taxon>Helotiales</taxon>
        <taxon>Helotiales incertae sedis</taxon>
        <taxon>Amylocarpus</taxon>
    </lineage>
</organism>
<feature type="domain" description="N-acetyltransferase" evidence="1">
    <location>
        <begin position="57"/>
        <end position="119"/>
    </location>
</feature>
<reference evidence="2" key="1">
    <citation type="journal article" date="2021" name="IMA Fungus">
        <title>Genomic characterization of three marine fungi, including Emericellopsis atlantica sp. nov. with signatures of a generalist lifestyle and marine biomass degradation.</title>
        <authorList>
            <person name="Hagestad O.C."/>
            <person name="Hou L."/>
            <person name="Andersen J.H."/>
            <person name="Hansen E.H."/>
            <person name="Altermark B."/>
            <person name="Li C."/>
            <person name="Kuhnert E."/>
            <person name="Cox R.J."/>
            <person name="Crous P.W."/>
            <person name="Spatafora J.W."/>
            <person name="Lail K."/>
            <person name="Amirebrahimi M."/>
            <person name="Lipzen A."/>
            <person name="Pangilinan J."/>
            <person name="Andreopoulos W."/>
            <person name="Hayes R.D."/>
            <person name="Ng V."/>
            <person name="Grigoriev I.V."/>
            <person name="Jackson S.A."/>
            <person name="Sutton T.D.S."/>
            <person name="Dobson A.D.W."/>
            <person name="Rama T."/>
        </authorList>
    </citation>
    <scope>NUCLEOTIDE SEQUENCE</scope>
    <source>
        <strain evidence="2">TRa018bII</strain>
    </source>
</reference>